<protein>
    <recommendedName>
        <fullName evidence="3">Flavin-dependent oxidoreductase, F420-dependent methylene-tetrahydromethanopterin reductase</fullName>
    </recommendedName>
</protein>
<dbReference type="OrthoDB" id="7903015at2"/>
<sequence>MTTIQSLAFLTPGNYPDDDPYLGLENTLRQFEYGEQLGFDGAWIRQRHLEHGVGFSAGTPPHAELIGHLAFDGDWRTYDLSHNRVSRLVDNLRGDFIGDESTVIHSPGNIQRPRVQPYSPGHVITGEGTDDFTTRKRYLAYAESRYERTLAPNGPKRILFFRDLVGPTEQILEQLSADPVLAQVSDFQIELPYEFEHEDYLQILHDVRMHLAPELGWRPPSGSEGDS</sequence>
<dbReference type="GO" id="GO:0016705">
    <property type="term" value="F:oxidoreductase activity, acting on paired donors, with incorporation or reduction of molecular oxygen"/>
    <property type="evidence" value="ECO:0007669"/>
    <property type="project" value="InterPro"/>
</dbReference>
<dbReference type="HOGENOM" id="CLU_1218153_0_0_11"/>
<dbReference type="SUPFAM" id="SSF51679">
    <property type="entry name" value="Bacterial luciferase-like"/>
    <property type="match status" value="1"/>
</dbReference>
<gene>
    <name evidence="1" type="ORF">CryarDRAFT_3387</name>
</gene>
<dbReference type="PATRIC" id="fig|927661.3.peg.3345"/>
<dbReference type="Proteomes" id="UP000021053">
    <property type="component" value="Unassembled WGS sequence"/>
</dbReference>
<comment type="caution">
    <text evidence="1">The sequence shown here is derived from an EMBL/GenBank/DDBJ whole genome shotgun (WGS) entry which is preliminary data.</text>
</comment>
<dbReference type="CDD" id="cd00347">
    <property type="entry name" value="Flavin_utilizing_monoxygenases"/>
    <property type="match status" value="1"/>
</dbReference>
<proteinExistence type="predicted"/>
<accession>A0A011AJR0</accession>
<dbReference type="EMBL" id="JFBT01000001">
    <property type="protein sequence ID" value="EXG82226.1"/>
    <property type="molecule type" value="Genomic_DNA"/>
</dbReference>
<evidence type="ECO:0008006" key="3">
    <source>
        <dbReference type="Google" id="ProtNLM"/>
    </source>
</evidence>
<evidence type="ECO:0000313" key="1">
    <source>
        <dbReference type="EMBL" id="EXG82226.1"/>
    </source>
</evidence>
<reference evidence="1 2" key="1">
    <citation type="submission" date="2013-07" db="EMBL/GenBank/DDBJ databases">
        <authorList>
            <consortium name="DOE Joint Genome Institute"/>
            <person name="Eisen J."/>
            <person name="Huntemann M."/>
            <person name="Han J."/>
            <person name="Chen A."/>
            <person name="Kyrpides N."/>
            <person name="Mavromatis K."/>
            <person name="Markowitz V."/>
            <person name="Palaniappan K."/>
            <person name="Ivanova N."/>
            <person name="Schaumberg A."/>
            <person name="Pati A."/>
            <person name="Liolios K."/>
            <person name="Nordberg H.P."/>
            <person name="Cantor M.N."/>
            <person name="Hua S.X."/>
            <person name="Woyke T."/>
        </authorList>
    </citation>
    <scope>NUCLEOTIDE SEQUENCE [LARGE SCALE GENOMIC DNA]</scope>
    <source>
        <strain evidence="1 2">DSM 44712</strain>
    </source>
</reference>
<evidence type="ECO:0000313" key="2">
    <source>
        <dbReference type="Proteomes" id="UP000021053"/>
    </source>
</evidence>
<dbReference type="RefSeq" id="WP_035851895.1">
    <property type="nucleotide sequence ID" value="NZ_KK073874.1"/>
</dbReference>
<keyword evidence="2" id="KW-1185">Reference proteome</keyword>
<name>A0A011AJR0_9ACTN</name>
<dbReference type="InterPro" id="IPR036661">
    <property type="entry name" value="Luciferase-like_sf"/>
</dbReference>
<dbReference type="AlphaFoldDB" id="A0A011AJR0"/>
<organism evidence="1 2">
    <name type="scientific">Cryptosporangium arvum DSM 44712</name>
    <dbReference type="NCBI Taxonomy" id="927661"/>
    <lineage>
        <taxon>Bacteria</taxon>
        <taxon>Bacillati</taxon>
        <taxon>Actinomycetota</taxon>
        <taxon>Actinomycetes</taxon>
        <taxon>Cryptosporangiales</taxon>
        <taxon>Cryptosporangiaceae</taxon>
        <taxon>Cryptosporangium</taxon>
    </lineage>
</organism>